<proteinExistence type="predicted"/>
<dbReference type="EMBL" id="JWHT01000038">
    <property type="protein sequence ID" value="KIU22919.1"/>
    <property type="molecule type" value="Genomic_DNA"/>
</dbReference>
<comment type="caution">
    <text evidence="2">The sequence shown here is derived from an EMBL/GenBank/DDBJ whole genome shotgun (WGS) entry which is preliminary data.</text>
</comment>
<dbReference type="PATRIC" id="fig|137591.24.peg.1653"/>
<feature type="compositionally biased region" description="Basic and acidic residues" evidence="1">
    <location>
        <begin position="90"/>
        <end position="99"/>
    </location>
</feature>
<reference evidence="2 3" key="1">
    <citation type="journal article" date="2015" name="Microbiology (Mosc.)">
        <title>Genomics of the Weissella cibaria species with an examination of its metabolic traits.</title>
        <authorList>
            <person name="Lynch K.M."/>
            <person name="Lucid A."/>
            <person name="Arendt E.K."/>
            <person name="Sleator R.D."/>
            <person name="Lucey B."/>
            <person name="Coffey A."/>
        </authorList>
    </citation>
    <scope>NUCLEOTIDE SEQUENCE [LARGE SCALE GENOMIC DNA]</scope>
    <source>
        <strain evidence="2 3">AB3b</strain>
    </source>
</reference>
<organism evidence="2 3">
    <name type="scientific">Weissella cibaria</name>
    <dbReference type="NCBI Taxonomy" id="137591"/>
    <lineage>
        <taxon>Bacteria</taxon>
        <taxon>Bacillati</taxon>
        <taxon>Bacillota</taxon>
        <taxon>Bacilli</taxon>
        <taxon>Lactobacillales</taxon>
        <taxon>Lactobacillaceae</taxon>
        <taxon>Weissella</taxon>
    </lineage>
</organism>
<evidence type="ECO:0000313" key="2">
    <source>
        <dbReference type="EMBL" id="KIU22919.1"/>
    </source>
</evidence>
<evidence type="ECO:0000313" key="3">
    <source>
        <dbReference type="Proteomes" id="UP000032289"/>
    </source>
</evidence>
<sequence length="114" mass="12817">MATKVHADAILMSVSELKKSPTQAIDNVQHATDTPIYILNRNEPVANLVSTSYVERKEMLEEENSNLTDLVNEQAYQIIALQRLLNDNGERLSDSEVRGDAVNTDLSEIEDEWS</sequence>
<dbReference type="RefSeq" id="WP_043941558.1">
    <property type="nucleotide sequence ID" value="NZ_JWHT01000038.1"/>
</dbReference>
<name>A0A0D1KD95_9LACO</name>
<dbReference type="AlphaFoldDB" id="A0A0D1KD95"/>
<feature type="region of interest" description="Disordered" evidence="1">
    <location>
        <begin position="90"/>
        <end position="114"/>
    </location>
</feature>
<gene>
    <name evidence="2" type="ORF">ab3b_01705</name>
</gene>
<dbReference type="Proteomes" id="UP000032289">
    <property type="component" value="Unassembled WGS sequence"/>
</dbReference>
<evidence type="ECO:0000256" key="1">
    <source>
        <dbReference type="SAM" id="MobiDB-lite"/>
    </source>
</evidence>
<protein>
    <submittedName>
        <fullName evidence="2">Phd_YefM protein</fullName>
    </submittedName>
</protein>
<accession>A0A0D1KD95</accession>